<evidence type="ECO:0000256" key="4">
    <source>
        <dbReference type="ARBA" id="ARBA00023163"/>
    </source>
</evidence>
<comment type="caution">
    <text evidence="8">The sequence shown here is derived from an EMBL/GenBank/DDBJ whole genome shotgun (WGS) entry which is preliminary data.</text>
</comment>
<evidence type="ECO:0000313" key="9">
    <source>
        <dbReference type="Proteomes" id="UP000231279"/>
    </source>
</evidence>
<dbReference type="AlphaFoldDB" id="A0A2G9GWZ6"/>
<keyword evidence="3 6" id="KW-0805">Transcription regulation</keyword>
<dbReference type="OrthoDB" id="1928390at2759"/>
<evidence type="ECO:0000256" key="6">
    <source>
        <dbReference type="RuleBase" id="RU367028"/>
    </source>
</evidence>
<dbReference type="NCBIfam" id="TIGR01568">
    <property type="entry name" value="A_thal_3678"/>
    <property type="match status" value="1"/>
</dbReference>
<dbReference type="EMBL" id="NKXS01003418">
    <property type="protein sequence ID" value="PIN09816.1"/>
    <property type="molecule type" value="Genomic_DNA"/>
</dbReference>
<name>A0A2G9GWZ6_9LAMI</name>
<proteinExistence type="predicted"/>
<dbReference type="GO" id="GO:0005634">
    <property type="term" value="C:nucleus"/>
    <property type="evidence" value="ECO:0007669"/>
    <property type="project" value="UniProtKB-SubCell"/>
</dbReference>
<evidence type="ECO:0000256" key="3">
    <source>
        <dbReference type="ARBA" id="ARBA00023015"/>
    </source>
</evidence>
<dbReference type="PROSITE" id="PS51754">
    <property type="entry name" value="OVATE"/>
    <property type="match status" value="1"/>
</dbReference>
<keyword evidence="9" id="KW-1185">Reference proteome</keyword>
<comment type="subcellular location">
    <subcellularLocation>
        <location evidence="1 6">Nucleus</location>
    </subcellularLocation>
</comment>
<reference evidence="9" key="1">
    <citation type="journal article" date="2018" name="Gigascience">
        <title>Genome assembly of the Pink Ipe (Handroanthus impetiginosus, Bignoniaceae), a highly valued, ecologically keystone Neotropical timber forest tree.</title>
        <authorList>
            <person name="Silva-Junior O.B."/>
            <person name="Grattapaglia D."/>
            <person name="Novaes E."/>
            <person name="Collevatti R.G."/>
        </authorList>
    </citation>
    <scope>NUCLEOTIDE SEQUENCE [LARGE SCALE GENOMIC DNA]</scope>
    <source>
        <strain evidence="9">cv. UFG-1</strain>
    </source>
</reference>
<sequence>MAETCLKIRLRRMLGSCKSKDLLSDVVETHHHRQHYQLIELFSPPQMAEESCKLPLLSSHINGRKYPPASPIISPLNNFYDVVPKEKKKKRTKRLNSIASKKYSVFEEEDERAALFSGGRYSTSTRRSMSAVEDSLAVVKRSRDPYNDFRRSMVEMIVEKELYAAKDLENLLLCFLSLNSHNHHKVIVEVFAEIWEALLM</sequence>
<dbReference type="InterPro" id="IPR038933">
    <property type="entry name" value="Ovate"/>
</dbReference>
<dbReference type="InterPro" id="IPR006458">
    <property type="entry name" value="Ovate_C"/>
</dbReference>
<evidence type="ECO:0000259" key="7">
    <source>
        <dbReference type="PROSITE" id="PS51754"/>
    </source>
</evidence>
<dbReference type="GO" id="GO:0045892">
    <property type="term" value="P:negative regulation of DNA-templated transcription"/>
    <property type="evidence" value="ECO:0007669"/>
    <property type="project" value="UniProtKB-UniRule"/>
</dbReference>
<evidence type="ECO:0000256" key="2">
    <source>
        <dbReference type="ARBA" id="ARBA00022491"/>
    </source>
</evidence>
<dbReference type="Proteomes" id="UP000231279">
    <property type="component" value="Unassembled WGS sequence"/>
</dbReference>
<keyword evidence="2 6" id="KW-0678">Repressor</keyword>
<organism evidence="8 9">
    <name type="scientific">Handroanthus impetiginosus</name>
    <dbReference type="NCBI Taxonomy" id="429701"/>
    <lineage>
        <taxon>Eukaryota</taxon>
        <taxon>Viridiplantae</taxon>
        <taxon>Streptophyta</taxon>
        <taxon>Embryophyta</taxon>
        <taxon>Tracheophyta</taxon>
        <taxon>Spermatophyta</taxon>
        <taxon>Magnoliopsida</taxon>
        <taxon>eudicotyledons</taxon>
        <taxon>Gunneridae</taxon>
        <taxon>Pentapetalae</taxon>
        <taxon>asterids</taxon>
        <taxon>lamiids</taxon>
        <taxon>Lamiales</taxon>
        <taxon>Bignoniaceae</taxon>
        <taxon>Crescentiina</taxon>
        <taxon>Tabebuia alliance</taxon>
        <taxon>Handroanthus</taxon>
    </lineage>
</organism>
<keyword evidence="5 6" id="KW-0539">Nucleus</keyword>
<evidence type="ECO:0000256" key="1">
    <source>
        <dbReference type="ARBA" id="ARBA00004123"/>
    </source>
</evidence>
<dbReference type="PANTHER" id="PTHR33057:SF224">
    <property type="entry name" value="TRANSCRIPTION REPRESSOR"/>
    <property type="match status" value="1"/>
</dbReference>
<accession>A0A2G9GWZ6</accession>
<evidence type="ECO:0000256" key="5">
    <source>
        <dbReference type="ARBA" id="ARBA00023242"/>
    </source>
</evidence>
<gene>
    <name evidence="8" type="ORF">CDL12_17602</name>
</gene>
<dbReference type="Pfam" id="PF04844">
    <property type="entry name" value="Ovate"/>
    <property type="match status" value="1"/>
</dbReference>
<evidence type="ECO:0000313" key="8">
    <source>
        <dbReference type="EMBL" id="PIN09816.1"/>
    </source>
</evidence>
<dbReference type="STRING" id="429701.A0A2G9GWZ6"/>
<feature type="domain" description="OVATE" evidence="7">
    <location>
        <begin position="138"/>
        <end position="197"/>
    </location>
</feature>
<protein>
    <recommendedName>
        <fullName evidence="6">Transcription repressor</fullName>
    </recommendedName>
    <alternativeName>
        <fullName evidence="6">Ovate family protein</fullName>
    </alternativeName>
</protein>
<dbReference type="PANTHER" id="PTHR33057">
    <property type="entry name" value="TRANSCRIPTION REPRESSOR OFP7-RELATED"/>
    <property type="match status" value="1"/>
</dbReference>
<keyword evidence="4 6" id="KW-0804">Transcription</keyword>
<comment type="function">
    <text evidence="6">Transcriptional repressor that regulates multiple aspects of plant growth and development.</text>
</comment>